<feature type="compositionally biased region" description="Pro residues" evidence="1">
    <location>
        <begin position="446"/>
        <end position="462"/>
    </location>
</feature>
<evidence type="ECO:0000256" key="1">
    <source>
        <dbReference type="SAM" id="MobiDB-lite"/>
    </source>
</evidence>
<evidence type="ECO:0000313" key="2">
    <source>
        <dbReference type="EMBL" id="KAI7800647.1"/>
    </source>
</evidence>
<feature type="region of interest" description="Disordered" evidence="1">
    <location>
        <begin position="411"/>
        <end position="495"/>
    </location>
</feature>
<feature type="compositionally biased region" description="Low complexity" evidence="1">
    <location>
        <begin position="429"/>
        <end position="445"/>
    </location>
</feature>
<keyword evidence="3" id="KW-1185">Reference proteome</keyword>
<gene>
    <name evidence="2" type="ORF">IRJ41_008450</name>
</gene>
<proteinExistence type="predicted"/>
<sequence>MVDIAVNDFFRIVGGVGWNSNAAEVIWFLVWGEWAVYPRIGLSAMCQVGLPNACILQTADPISLVIQNTDPLDYEIWRWTEVTGSVPSQSVALFLEAARMPLEPLQGGKPLLGVSTKLCYRVDAEEQTRADAGRLSGGVADMVRQGVGRFAKTVPVSTSDLLAHDQHACAIQPANTPLASSGSLAFDILRTPFATNKPRALVPADCCRRTSAPFILPRPLNAYSLQKASPAFALGAVTGSVVMKAQIKRHAEMIEVFPVLQTRLQTGAALQRRYEGKRKRRGEWKKEERERSPGVEPSSQECLTWPPLNTELEERHREDHIKEQRRNEWREQDVVLQATTLPRPALQQQEFHRQSPGRPPQPPTPAYVVASQFISHGSTGTWRCLSSPSARQHRWVGCALGSPATSYLGVEFPMSPPPASDTRTPPRPSDSAASPRLLAPSTSPCPVSPPAPPGSLVPPTPPWSVVDHPSRRDSVPRATPRHSAPSALSGSSGSTSILSRSGSAMVFRVPASASVARAVCFTLALRILCHPGSPSAHLHPGLLLNQLCQSAPWCRQPFLHQGSVIRSLDHHLAPPAPGPWLLPPSLPTWPRRSRGGPYVTVVFSLVFVFCVHY</sequence>
<name>A0A9W7TR48_TRIRA</name>
<feature type="region of interest" description="Disordered" evidence="1">
    <location>
        <begin position="272"/>
        <end position="310"/>
    </location>
</feature>
<reference evidence="2" key="1">
    <citation type="submission" date="2021-02" db="EMBL/GenBank/DDBJ databases">
        <title>Comparative genomics reveals that relaxation of natural selection precedes convergent phenotypic evolution of cavefish.</title>
        <authorList>
            <person name="Peng Z."/>
        </authorList>
    </citation>
    <scope>NUCLEOTIDE SEQUENCE</scope>
    <source>
        <tissue evidence="2">Muscle</tissue>
    </source>
</reference>
<protein>
    <submittedName>
        <fullName evidence="2">Uncharacterized protein</fullName>
    </submittedName>
</protein>
<feature type="compositionally biased region" description="Low complexity" evidence="1">
    <location>
        <begin position="483"/>
        <end position="495"/>
    </location>
</feature>
<comment type="caution">
    <text evidence="2">The sequence shown here is derived from an EMBL/GenBank/DDBJ whole genome shotgun (WGS) entry which is preliminary data.</text>
</comment>
<dbReference type="Proteomes" id="UP001059041">
    <property type="component" value="Linkage Group LG14"/>
</dbReference>
<evidence type="ECO:0000313" key="3">
    <source>
        <dbReference type="Proteomes" id="UP001059041"/>
    </source>
</evidence>
<organism evidence="2 3">
    <name type="scientific">Triplophysa rosa</name>
    <name type="common">Cave loach</name>
    <dbReference type="NCBI Taxonomy" id="992332"/>
    <lineage>
        <taxon>Eukaryota</taxon>
        <taxon>Metazoa</taxon>
        <taxon>Chordata</taxon>
        <taxon>Craniata</taxon>
        <taxon>Vertebrata</taxon>
        <taxon>Euteleostomi</taxon>
        <taxon>Actinopterygii</taxon>
        <taxon>Neopterygii</taxon>
        <taxon>Teleostei</taxon>
        <taxon>Ostariophysi</taxon>
        <taxon>Cypriniformes</taxon>
        <taxon>Nemacheilidae</taxon>
        <taxon>Triplophysa</taxon>
    </lineage>
</organism>
<dbReference type="EMBL" id="JAFHDT010000014">
    <property type="protein sequence ID" value="KAI7800647.1"/>
    <property type="molecule type" value="Genomic_DNA"/>
</dbReference>
<accession>A0A9W7TR48</accession>
<dbReference type="AlphaFoldDB" id="A0A9W7TR48"/>
<feature type="compositionally biased region" description="Basic and acidic residues" evidence="1">
    <location>
        <begin position="284"/>
        <end position="293"/>
    </location>
</feature>